<feature type="region of interest" description="Disordered" evidence="1">
    <location>
        <begin position="1"/>
        <end position="129"/>
    </location>
</feature>
<feature type="compositionally biased region" description="Low complexity" evidence="1">
    <location>
        <begin position="378"/>
        <end position="388"/>
    </location>
</feature>
<feature type="compositionally biased region" description="Polar residues" evidence="1">
    <location>
        <begin position="153"/>
        <end position="179"/>
    </location>
</feature>
<name>A0A2R5GDT7_9STRA</name>
<keyword evidence="3" id="KW-1185">Reference proteome</keyword>
<dbReference type="EMBL" id="BEYU01000042">
    <property type="protein sequence ID" value="GBG28499.1"/>
    <property type="molecule type" value="Genomic_DNA"/>
</dbReference>
<feature type="region of interest" description="Disordered" evidence="1">
    <location>
        <begin position="144"/>
        <end position="183"/>
    </location>
</feature>
<feature type="region of interest" description="Disordered" evidence="1">
    <location>
        <begin position="427"/>
        <end position="446"/>
    </location>
</feature>
<sequence>MTDGATMSPPVPPLPRNADVDVDVDVDEKEDQNERHEPTPLPPELLTPSSKGPRNPTAKAAKDGDAGSSSSRVERLYEFGKESARRRRLGEGRTPEQQGCTFKPRINSSRRRDPARSPRSPVSDASRFDTLYEQGVAHRARLEASKKLAERANTPSFKPKINSSQAGRPANAATTNDQEGSARFEKLYAQAMEQRKALEERQKRAVDAECTFRPQTWNGPRKIKGDSPKSTSPSSPATRQERLNELYNHAKQVEEKRKKMAERLASEYTFTPRTNASLSARNTPRRSLDSLYPDPAETAARAAELESIRQLREMEGCTFAPSLETRGYGPPQSPALSGRRLSASGADAGETAANAMDVHARLYEQALVKTKQRRSAESSQALVGAHSSSSSASVAALSAVSPSGRRLSHDSAEKLFSRLYQHGKDWAQKKAREDEAAQQRREEREWAANADECTFKPNIPHSSRAMAQRAERGSEVIKHDGTIFERLYAQSVEKRAKQRMGAADRLGLDYACTFQPRINATSKMLAQRRHSTGVSDRERIIRSRLEAQRASARAGLPEDDVVDPLVDPMERMGLSSANRHAAVDFLTEEAEEESVQSISSRELMASVLAEDARDHRFNAMREESWDTAELLDS</sequence>
<feature type="compositionally biased region" description="Basic and acidic residues" evidence="1">
    <location>
        <begin position="72"/>
        <end position="94"/>
    </location>
</feature>
<proteinExistence type="predicted"/>
<gene>
    <name evidence="2" type="ORF">FCC1311_047222</name>
</gene>
<dbReference type="PANTHER" id="PTHR37028:SF8">
    <property type="entry name" value="200 KDA ANTIGEN P200"/>
    <property type="match status" value="1"/>
</dbReference>
<protein>
    <submittedName>
        <fullName evidence="2">Uncharacterized protein</fullName>
    </submittedName>
</protein>
<feature type="compositionally biased region" description="Basic and acidic residues" evidence="1">
    <location>
        <begin position="251"/>
        <end position="265"/>
    </location>
</feature>
<reference evidence="2 3" key="1">
    <citation type="submission" date="2017-12" db="EMBL/GenBank/DDBJ databases">
        <title>Sequencing, de novo assembly and annotation of complete genome of a new Thraustochytrid species, strain FCC1311.</title>
        <authorList>
            <person name="Sedici K."/>
            <person name="Godart F."/>
            <person name="Aiese Cigliano R."/>
            <person name="Sanseverino W."/>
            <person name="Barakat M."/>
            <person name="Ortet P."/>
            <person name="Marechal E."/>
            <person name="Cagnac O."/>
            <person name="Amato A."/>
        </authorList>
    </citation>
    <scope>NUCLEOTIDE SEQUENCE [LARGE SCALE GENOMIC DNA]</scope>
</reference>
<dbReference type="Proteomes" id="UP000241890">
    <property type="component" value="Unassembled WGS sequence"/>
</dbReference>
<comment type="caution">
    <text evidence="2">The sequence shown here is derived from an EMBL/GenBank/DDBJ whole genome shotgun (WGS) entry which is preliminary data.</text>
</comment>
<evidence type="ECO:0000313" key="2">
    <source>
        <dbReference type="EMBL" id="GBG28499.1"/>
    </source>
</evidence>
<dbReference type="PANTHER" id="PTHR37028">
    <property type="entry name" value="UNNAMED PRODUCT-RELATED"/>
    <property type="match status" value="1"/>
</dbReference>
<feature type="compositionally biased region" description="Basic and acidic residues" evidence="1">
    <location>
        <begin position="195"/>
        <end position="207"/>
    </location>
</feature>
<evidence type="ECO:0000256" key="1">
    <source>
        <dbReference type="SAM" id="MobiDB-lite"/>
    </source>
</evidence>
<evidence type="ECO:0000313" key="3">
    <source>
        <dbReference type="Proteomes" id="UP000241890"/>
    </source>
</evidence>
<dbReference type="AlphaFoldDB" id="A0A2R5GDT7"/>
<accession>A0A2R5GDT7</accession>
<feature type="region of interest" description="Disordered" evidence="1">
    <location>
        <begin position="195"/>
        <end position="295"/>
    </location>
</feature>
<dbReference type="InParanoid" id="A0A2R5GDT7"/>
<feature type="region of interest" description="Disordered" evidence="1">
    <location>
        <begin position="321"/>
        <end position="344"/>
    </location>
</feature>
<feature type="compositionally biased region" description="Polar residues" evidence="1">
    <location>
        <begin position="268"/>
        <end position="282"/>
    </location>
</feature>
<organism evidence="2 3">
    <name type="scientific">Hondaea fermentalgiana</name>
    <dbReference type="NCBI Taxonomy" id="2315210"/>
    <lineage>
        <taxon>Eukaryota</taxon>
        <taxon>Sar</taxon>
        <taxon>Stramenopiles</taxon>
        <taxon>Bigyra</taxon>
        <taxon>Labyrinthulomycetes</taxon>
        <taxon>Thraustochytrida</taxon>
        <taxon>Thraustochytriidae</taxon>
        <taxon>Hondaea</taxon>
    </lineage>
</organism>
<feature type="region of interest" description="Disordered" evidence="1">
    <location>
        <begin position="368"/>
        <end position="388"/>
    </location>
</feature>
<feature type="compositionally biased region" description="Acidic residues" evidence="1">
    <location>
        <begin position="20"/>
        <end position="31"/>
    </location>
</feature>